<evidence type="ECO:0000313" key="7">
    <source>
        <dbReference type="EMBL" id="ETK02547.1"/>
    </source>
</evidence>
<evidence type="ECO:0000256" key="3">
    <source>
        <dbReference type="ARBA" id="ARBA00022458"/>
    </source>
</evidence>
<dbReference type="PROSITE" id="PS50893">
    <property type="entry name" value="ABC_TRANSPORTER_2"/>
    <property type="match status" value="1"/>
</dbReference>
<dbReference type="GO" id="GO:0005524">
    <property type="term" value="F:ATP binding"/>
    <property type="evidence" value="ECO:0007669"/>
    <property type="project" value="UniProtKB-KW"/>
</dbReference>
<proteinExistence type="inferred from homology"/>
<dbReference type="PANTHER" id="PTHR42711:SF5">
    <property type="entry name" value="ABC TRANSPORTER ATP-BINDING PROTEIN NATA"/>
    <property type="match status" value="1"/>
</dbReference>
<dbReference type="PROSITE" id="PS00211">
    <property type="entry name" value="ABC_TRANSPORTER_1"/>
    <property type="match status" value="1"/>
</dbReference>
<accession>W2C7Q5</accession>
<dbReference type="SMART" id="SM00382">
    <property type="entry name" value="AAA"/>
    <property type="match status" value="1"/>
</dbReference>
<dbReference type="PATRIC" id="fig|1411148.3.peg.489"/>
<dbReference type="CDD" id="cd03263">
    <property type="entry name" value="ABC_subfamily_A"/>
    <property type="match status" value="1"/>
</dbReference>
<feature type="domain" description="ABC transporter" evidence="6">
    <location>
        <begin position="5"/>
        <end position="237"/>
    </location>
</feature>
<dbReference type="Gene3D" id="3.40.50.300">
    <property type="entry name" value="P-loop containing nucleotide triphosphate hydrolases"/>
    <property type="match status" value="1"/>
</dbReference>
<evidence type="ECO:0000256" key="5">
    <source>
        <dbReference type="ARBA" id="ARBA00022840"/>
    </source>
</evidence>
<evidence type="ECO:0000256" key="2">
    <source>
        <dbReference type="ARBA" id="ARBA00022448"/>
    </source>
</evidence>
<protein>
    <submittedName>
        <fullName evidence="7">Multidrug ABC transporter ATPase</fullName>
    </submittedName>
</protein>
<dbReference type="PANTHER" id="PTHR42711">
    <property type="entry name" value="ABC TRANSPORTER ATP-BINDING PROTEIN"/>
    <property type="match status" value="1"/>
</dbReference>
<dbReference type="InterPro" id="IPR017871">
    <property type="entry name" value="ABC_transporter-like_CS"/>
</dbReference>
<dbReference type="Pfam" id="PF00005">
    <property type="entry name" value="ABC_tran"/>
    <property type="match status" value="1"/>
</dbReference>
<keyword evidence="2" id="KW-0813">Transport</keyword>
<evidence type="ECO:0000256" key="4">
    <source>
        <dbReference type="ARBA" id="ARBA00022741"/>
    </source>
</evidence>
<dbReference type="AlphaFoldDB" id="W2C7Q5"/>
<comment type="similarity">
    <text evidence="1">Belongs to the ABC transporter superfamily.</text>
</comment>
<organism evidence="7 8">
    <name type="scientific">Tannerella sp. oral taxon BU063 isolate Cell 2</name>
    <dbReference type="NCBI Taxonomy" id="1411148"/>
    <lineage>
        <taxon>Bacteria</taxon>
        <taxon>Pseudomonadati</taxon>
        <taxon>Bacteroidota</taxon>
        <taxon>Bacteroidia</taxon>
        <taxon>Bacteroidales</taxon>
        <taxon>Tannerellaceae</taxon>
        <taxon>Tannerella</taxon>
    </lineage>
</organism>
<evidence type="ECO:0000259" key="6">
    <source>
        <dbReference type="PROSITE" id="PS50893"/>
    </source>
</evidence>
<dbReference type="GO" id="GO:0016887">
    <property type="term" value="F:ATP hydrolysis activity"/>
    <property type="evidence" value="ECO:0007669"/>
    <property type="project" value="InterPro"/>
</dbReference>
<dbReference type="SUPFAM" id="SSF52540">
    <property type="entry name" value="P-loop containing nucleoside triphosphate hydrolases"/>
    <property type="match status" value="1"/>
</dbReference>
<dbReference type="InterPro" id="IPR003439">
    <property type="entry name" value="ABC_transporter-like_ATP-bd"/>
</dbReference>
<comment type="caution">
    <text evidence="7">The sequence shown here is derived from an EMBL/GenBank/DDBJ whole genome shotgun (WGS) entry which is preliminary data.</text>
</comment>
<keyword evidence="4" id="KW-0547">Nucleotide-binding</keyword>
<dbReference type="EMBL" id="AYUF01000338">
    <property type="protein sequence ID" value="ETK02547.1"/>
    <property type="molecule type" value="Genomic_DNA"/>
</dbReference>
<sequence>MTSAIDIRDLRKTYRGAAAPSVDGLTLHVSEGEFFGLLGPNGAGKTTTLSILAGLLSFDRGTVHLCGLDVRHDRARIRPLIGVVPQDIALYPELTAAENLHFFGRMHGLPTRTLRERIDTDADRLDLRAHLHKRIEHLSGGMKRKLNLLVALLHRPRILFLDEPTVGVDVHSRQEIIAHLRALNTDGMTIIYTSHDMVEAERLCTRVALMNRGATVCEGTPEALLTEARMPSLEALFIARTEEAGRA</sequence>
<keyword evidence="3" id="KW-0536">Nodulation</keyword>
<evidence type="ECO:0000313" key="8">
    <source>
        <dbReference type="Proteomes" id="UP000018837"/>
    </source>
</evidence>
<reference evidence="7 8" key="1">
    <citation type="submission" date="2013-11" db="EMBL/GenBank/DDBJ databases">
        <title>Single cell genomics of uncultured Tannerella BU063 (oral taxon 286).</title>
        <authorList>
            <person name="Beall C.J."/>
            <person name="Campbell A.G."/>
            <person name="Griffen A.L."/>
            <person name="Podar M."/>
            <person name="Leys E.J."/>
        </authorList>
    </citation>
    <scope>NUCLEOTIDE SEQUENCE [LARGE SCALE GENOMIC DNA]</scope>
    <source>
        <strain evidence="7">Cell 2</strain>
    </source>
</reference>
<dbReference type="Proteomes" id="UP000018837">
    <property type="component" value="Unassembled WGS sequence"/>
</dbReference>
<dbReference type="InterPro" id="IPR050763">
    <property type="entry name" value="ABC_transporter_ATP-binding"/>
</dbReference>
<gene>
    <name evidence="7" type="ORF">N425_03705</name>
</gene>
<dbReference type="InterPro" id="IPR027417">
    <property type="entry name" value="P-loop_NTPase"/>
</dbReference>
<evidence type="ECO:0000256" key="1">
    <source>
        <dbReference type="ARBA" id="ARBA00005417"/>
    </source>
</evidence>
<dbReference type="InterPro" id="IPR003593">
    <property type="entry name" value="AAA+_ATPase"/>
</dbReference>
<name>W2C7Q5_9BACT</name>
<keyword evidence="5" id="KW-0067">ATP-binding</keyword>